<accession>A0A0F9WAF7</accession>
<organism evidence="4 5">
    <name type="scientific">Vairimorpha ceranae</name>
    <dbReference type="NCBI Taxonomy" id="40302"/>
    <lineage>
        <taxon>Eukaryota</taxon>
        <taxon>Fungi</taxon>
        <taxon>Fungi incertae sedis</taxon>
        <taxon>Microsporidia</taxon>
        <taxon>Nosematidae</taxon>
        <taxon>Vairimorpha</taxon>
    </lineage>
</organism>
<evidence type="ECO:0000259" key="3">
    <source>
        <dbReference type="PROSITE" id="PS50071"/>
    </source>
</evidence>
<dbReference type="SUPFAM" id="SSF46689">
    <property type="entry name" value="Homeodomain-like"/>
    <property type="match status" value="1"/>
</dbReference>
<dbReference type="Gene3D" id="1.10.10.60">
    <property type="entry name" value="Homeodomain-like"/>
    <property type="match status" value="1"/>
</dbReference>
<dbReference type="InterPro" id="IPR009057">
    <property type="entry name" value="Homeodomain-like_sf"/>
</dbReference>
<evidence type="ECO:0000256" key="2">
    <source>
        <dbReference type="RuleBase" id="RU000682"/>
    </source>
</evidence>
<proteinExistence type="predicted"/>
<evidence type="ECO:0000256" key="1">
    <source>
        <dbReference type="PROSITE-ProRule" id="PRU00108"/>
    </source>
</evidence>
<evidence type="ECO:0000313" key="4">
    <source>
        <dbReference type="EMBL" id="KKO74591.1"/>
    </source>
</evidence>
<keyword evidence="1 2" id="KW-0539">Nucleus</keyword>
<dbReference type="PROSITE" id="PS50071">
    <property type="entry name" value="HOMEOBOX_2"/>
    <property type="match status" value="1"/>
</dbReference>
<dbReference type="GeneID" id="36320966"/>
<name>A0A0F9WAF7_9MICR</name>
<dbReference type="SMART" id="SM00389">
    <property type="entry name" value="HOX"/>
    <property type="match status" value="1"/>
</dbReference>
<feature type="domain" description="Homeobox" evidence="3">
    <location>
        <begin position="24"/>
        <end position="84"/>
    </location>
</feature>
<sequence length="112" mass="13011">MSVVLSVELFSDALFGLIKLKKEGKTLPNRNKKTNVQNYVLRGVFNKIKYPSTDTKKDIGTLLNLSLKSINVWFQNERQTIRCNKNNRSRSIEVDSKLILELYFKALELYNI</sequence>
<dbReference type="EMBL" id="JPQZ01000058">
    <property type="protein sequence ID" value="KKO74591.1"/>
    <property type="molecule type" value="Genomic_DNA"/>
</dbReference>
<dbReference type="AlphaFoldDB" id="A0A0F9WAF7"/>
<dbReference type="Pfam" id="PF00046">
    <property type="entry name" value="Homeodomain"/>
    <property type="match status" value="1"/>
</dbReference>
<dbReference type="CDD" id="cd00086">
    <property type="entry name" value="homeodomain"/>
    <property type="match status" value="1"/>
</dbReference>
<dbReference type="OrthoDB" id="6159439at2759"/>
<dbReference type="Proteomes" id="UP000034350">
    <property type="component" value="Unassembled WGS sequence"/>
</dbReference>
<dbReference type="RefSeq" id="XP_024330333.1">
    <property type="nucleotide sequence ID" value="XM_024476018.1"/>
</dbReference>
<keyword evidence="1 2" id="KW-0371">Homeobox</keyword>
<comment type="caution">
    <text evidence="4">The sequence shown here is derived from an EMBL/GenBank/DDBJ whole genome shotgun (WGS) entry which is preliminary data.</text>
</comment>
<reference evidence="4 5" key="1">
    <citation type="journal article" date="2015" name="Environ. Microbiol.">
        <title>Genome analyses suggest the presence of polyploidy and recent human-driven expansions in eight global populations of the honeybee pathogen Nosema ceranae.</title>
        <authorList>
            <person name="Pelin A."/>
            <person name="Selman M."/>
            <person name="Aris-Brosou S."/>
            <person name="Farinelli L."/>
            <person name="Corradi N."/>
        </authorList>
    </citation>
    <scope>NUCLEOTIDE SEQUENCE [LARGE SCALE GENOMIC DNA]</scope>
    <source>
        <strain evidence="4 5">PA08 1199</strain>
    </source>
</reference>
<evidence type="ECO:0000313" key="5">
    <source>
        <dbReference type="Proteomes" id="UP000034350"/>
    </source>
</evidence>
<feature type="DNA-binding region" description="Homeobox" evidence="1">
    <location>
        <begin position="26"/>
        <end position="85"/>
    </location>
</feature>
<keyword evidence="1 2" id="KW-0238">DNA-binding</keyword>
<keyword evidence="5" id="KW-1185">Reference proteome</keyword>
<dbReference type="VEuPathDB" id="MicrosporidiaDB:AAJ76_5800014238"/>
<gene>
    <name evidence="4" type="ORF">AAJ76_5800014238</name>
</gene>
<dbReference type="GO" id="GO:0005634">
    <property type="term" value="C:nucleus"/>
    <property type="evidence" value="ECO:0007669"/>
    <property type="project" value="UniProtKB-SubCell"/>
</dbReference>
<dbReference type="GO" id="GO:0003677">
    <property type="term" value="F:DNA binding"/>
    <property type="evidence" value="ECO:0007669"/>
    <property type="project" value="UniProtKB-UniRule"/>
</dbReference>
<dbReference type="VEuPathDB" id="MicrosporidiaDB:G9O61_00g007720"/>
<comment type="subcellular location">
    <subcellularLocation>
        <location evidence="1 2">Nucleus</location>
    </subcellularLocation>
</comment>
<dbReference type="InterPro" id="IPR001356">
    <property type="entry name" value="HD"/>
</dbReference>
<protein>
    <submittedName>
        <fullName evidence="4">Homeodomain-containing transcription factor</fullName>
    </submittedName>
</protein>